<feature type="transmembrane region" description="Helical" evidence="1">
    <location>
        <begin position="12"/>
        <end position="31"/>
    </location>
</feature>
<dbReference type="AlphaFoldDB" id="S8EDE6"/>
<name>S8EDE6_9LAMI</name>
<comment type="caution">
    <text evidence="2">The sequence shown here is derived from an EMBL/GenBank/DDBJ whole genome shotgun (WGS) entry which is preliminary data.</text>
</comment>
<evidence type="ECO:0000256" key="1">
    <source>
        <dbReference type="SAM" id="Phobius"/>
    </source>
</evidence>
<keyword evidence="1" id="KW-0812">Transmembrane</keyword>
<proteinExistence type="predicted"/>
<keyword evidence="1" id="KW-0472">Membrane</keyword>
<dbReference type="Proteomes" id="UP000015453">
    <property type="component" value="Unassembled WGS sequence"/>
</dbReference>
<keyword evidence="1" id="KW-1133">Transmembrane helix</keyword>
<protein>
    <submittedName>
        <fullName evidence="2">Uncharacterized protein</fullName>
    </submittedName>
</protein>
<evidence type="ECO:0000313" key="3">
    <source>
        <dbReference type="Proteomes" id="UP000015453"/>
    </source>
</evidence>
<gene>
    <name evidence="2" type="ORF">M569_04198</name>
</gene>
<dbReference type="EMBL" id="AUSU01001641">
    <property type="protein sequence ID" value="EPS70562.1"/>
    <property type="molecule type" value="Genomic_DNA"/>
</dbReference>
<evidence type="ECO:0000313" key="2">
    <source>
        <dbReference type="EMBL" id="EPS70562.1"/>
    </source>
</evidence>
<reference evidence="2 3" key="1">
    <citation type="journal article" date="2013" name="BMC Genomics">
        <title>The miniature genome of a carnivorous plant Genlisea aurea contains a low number of genes and short non-coding sequences.</title>
        <authorList>
            <person name="Leushkin E.V."/>
            <person name="Sutormin R.A."/>
            <person name="Nabieva E.R."/>
            <person name="Penin A.A."/>
            <person name="Kondrashov A.S."/>
            <person name="Logacheva M.D."/>
        </authorList>
    </citation>
    <scope>NUCLEOTIDE SEQUENCE [LARGE SCALE GENOMIC DNA]</scope>
</reference>
<sequence length="82" mass="8993">MYGELGLPLRNTTMRALLVIASILIPILILGQCCHGNASRMTSMRSPGRFGHLLYLKPKRGIPVSGPSRKHNDLGVQAWTIP</sequence>
<accession>S8EDE6</accession>
<dbReference type="OrthoDB" id="1935957at2759"/>
<keyword evidence="3" id="KW-1185">Reference proteome</keyword>
<organism evidence="2 3">
    <name type="scientific">Genlisea aurea</name>
    <dbReference type="NCBI Taxonomy" id="192259"/>
    <lineage>
        <taxon>Eukaryota</taxon>
        <taxon>Viridiplantae</taxon>
        <taxon>Streptophyta</taxon>
        <taxon>Embryophyta</taxon>
        <taxon>Tracheophyta</taxon>
        <taxon>Spermatophyta</taxon>
        <taxon>Magnoliopsida</taxon>
        <taxon>eudicotyledons</taxon>
        <taxon>Gunneridae</taxon>
        <taxon>Pentapetalae</taxon>
        <taxon>asterids</taxon>
        <taxon>lamiids</taxon>
        <taxon>Lamiales</taxon>
        <taxon>Lentibulariaceae</taxon>
        <taxon>Genlisea</taxon>
    </lineage>
</organism>